<protein>
    <submittedName>
        <fullName evidence="7">NlpC/P60 family protein</fullName>
    </submittedName>
</protein>
<accession>A0AAU4K2G2</accession>
<dbReference type="PANTHER" id="PTHR47359:SF3">
    <property type="entry name" value="NLP_P60 DOMAIN-CONTAINING PROTEIN-RELATED"/>
    <property type="match status" value="1"/>
</dbReference>
<dbReference type="Pfam" id="PF00877">
    <property type="entry name" value="NLPC_P60"/>
    <property type="match status" value="1"/>
</dbReference>
<dbReference type="KEGG" id="whr:OG579_21285"/>
<evidence type="ECO:0000313" key="7">
    <source>
        <dbReference type="EMBL" id="WUM20182.1"/>
    </source>
</evidence>
<dbReference type="SUPFAM" id="SSF54001">
    <property type="entry name" value="Cysteine proteinases"/>
    <property type="match status" value="1"/>
</dbReference>
<evidence type="ECO:0000256" key="2">
    <source>
        <dbReference type="ARBA" id="ARBA00022670"/>
    </source>
</evidence>
<evidence type="ECO:0000256" key="5">
    <source>
        <dbReference type="SAM" id="MobiDB-lite"/>
    </source>
</evidence>
<keyword evidence="8" id="KW-1185">Reference proteome</keyword>
<evidence type="ECO:0000259" key="6">
    <source>
        <dbReference type="PROSITE" id="PS51935"/>
    </source>
</evidence>
<feature type="region of interest" description="Disordered" evidence="5">
    <location>
        <begin position="183"/>
        <end position="239"/>
    </location>
</feature>
<evidence type="ECO:0000313" key="8">
    <source>
        <dbReference type="Proteomes" id="UP001432128"/>
    </source>
</evidence>
<name>A0AAU4K2G2_9NOCA</name>
<comment type="similarity">
    <text evidence="1">Belongs to the peptidase C40 family.</text>
</comment>
<organism evidence="7 8">
    <name type="scientific">Williamsia herbipolensis</name>
    <dbReference type="NCBI Taxonomy" id="1603258"/>
    <lineage>
        <taxon>Bacteria</taxon>
        <taxon>Bacillati</taxon>
        <taxon>Actinomycetota</taxon>
        <taxon>Actinomycetes</taxon>
        <taxon>Mycobacteriales</taxon>
        <taxon>Nocardiaceae</taxon>
        <taxon>Williamsia</taxon>
    </lineage>
</organism>
<proteinExistence type="inferred from homology"/>
<feature type="compositionally biased region" description="Low complexity" evidence="5">
    <location>
        <begin position="202"/>
        <end position="223"/>
    </location>
</feature>
<evidence type="ECO:0000256" key="1">
    <source>
        <dbReference type="ARBA" id="ARBA00007074"/>
    </source>
</evidence>
<dbReference type="GO" id="GO:0006508">
    <property type="term" value="P:proteolysis"/>
    <property type="evidence" value="ECO:0007669"/>
    <property type="project" value="UniProtKB-KW"/>
</dbReference>
<evidence type="ECO:0000256" key="3">
    <source>
        <dbReference type="ARBA" id="ARBA00022801"/>
    </source>
</evidence>
<dbReference type="GO" id="GO:0008234">
    <property type="term" value="F:cysteine-type peptidase activity"/>
    <property type="evidence" value="ECO:0007669"/>
    <property type="project" value="UniProtKB-KW"/>
</dbReference>
<dbReference type="InterPro" id="IPR051794">
    <property type="entry name" value="PG_Endopeptidase_C40"/>
</dbReference>
<evidence type="ECO:0000256" key="4">
    <source>
        <dbReference type="ARBA" id="ARBA00022807"/>
    </source>
</evidence>
<dbReference type="EMBL" id="CP108021">
    <property type="protein sequence ID" value="WUM20182.1"/>
    <property type="molecule type" value="Genomic_DNA"/>
</dbReference>
<feature type="domain" description="NlpC/P60" evidence="6">
    <location>
        <begin position="246"/>
        <end position="360"/>
    </location>
</feature>
<gene>
    <name evidence="7" type="ORF">OG579_21285</name>
</gene>
<keyword evidence="3" id="KW-0378">Hydrolase</keyword>
<keyword evidence="4" id="KW-0788">Thiol protease</keyword>
<dbReference type="PROSITE" id="PS51935">
    <property type="entry name" value="NLPC_P60"/>
    <property type="match status" value="1"/>
</dbReference>
<feature type="compositionally biased region" description="Polar residues" evidence="5">
    <location>
        <begin position="183"/>
        <end position="195"/>
    </location>
</feature>
<dbReference type="PANTHER" id="PTHR47359">
    <property type="entry name" value="PEPTIDOGLYCAN DL-ENDOPEPTIDASE CWLO"/>
    <property type="match status" value="1"/>
</dbReference>
<dbReference type="InterPro" id="IPR038765">
    <property type="entry name" value="Papain-like_cys_pep_sf"/>
</dbReference>
<dbReference type="Proteomes" id="UP001432128">
    <property type="component" value="Chromosome"/>
</dbReference>
<dbReference type="InterPro" id="IPR000064">
    <property type="entry name" value="NLP_P60_dom"/>
</dbReference>
<dbReference type="AlphaFoldDB" id="A0AAU4K2G2"/>
<dbReference type="Gene3D" id="3.90.1720.10">
    <property type="entry name" value="endopeptidase domain like (from Nostoc punctiforme)"/>
    <property type="match status" value="1"/>
</dbReference>
<keyword evidence="2" id="KW-0645">Protease</keyword>
<sequence length="360" mass="37564">MSSPIDLLATPIRTLLASVGTGEMPGADPAAELRDCCCRLEGSSRDLEGATQKALSQWRSRAADSAEQTIGAHRRHGRQLADDSADVADLLDEGRAEVAAAARELRTVLDSFVTAADALGPSVYTPNGVAALIPIAAEHLRRALAVVRRTHDRLGALARRAQRLGRQAAPASMPDLATLMKQVGTSAGPSSSRPGRQTDRPATSSGASTHAASAGDPHATAPAGRPPTPGAVPVTLPDGSVAWAPNQRAATAVRAALSQRGVPYAWGGTTPGRGLDCSALTQYAYRQAGVELPRLAQDQDTAGFRVDRSELLPGDLAVWSGHVAMIVGNGQMIEAGDPVGLSPIRTTNLDQTFEGFYRPR</sequence>
<reference evidence="7 8" key="1">
    <citation type="submission" date="2022-10" db="EMBL/GenBank/DDBJ databases">
        <title>The complete genomes of actinobacterial strains from the NBC collection.</title>
        <authorList>
            <person name="Joergensen T.S."/>
            <person name="Alvarez Arevalo M."/>
            <person name="Sterndorff E.B."/>
            <person name="Faurdal D."/>
            <person name="Vuksanovic O."/>
            <person name="Mourched A.-S."/>
            <person name="Charusanti P."/>
            <person name="Shaw S."/>
            <person name="Blin K."/>
            <person name="Weber T."/>
        </authorList>
    </citation>
    <scope>NUCLEOTIDE SEQUENCE [LARGE SCALE GENOMIC DNA]</scope>
    <source>
        <strain evidence="7 8">NBC_00319</strain>
    </source>
</reference>
<dbReference type="RefSeq" id="WP_328857568.1">
    <property type="nucleotide sequence ID" value="NZ_CP108021.1"/>
</dbReference>